<keyword evidence="2 3" id="KW-0694">RNA-binding</keyword>
<feature type="domain" description="TRNA-binding" evidence="5">
    <location>
        <begin position="240"/>
        <end position="346"/>
    </location>
</feature>
<feature type="region of interest" description="Disordered" evidence="4">
    <location>
        <begin position="176"/>
        <end position="231"/>
    </location>
</feature>
<evidence type="ECO:0000313" key="6">
    <source>
        <dbReference type="EMBL" id="CAI0552310.1"/>
    </source>
</evidence>
<evidence type="ECO:0000256" key="1">
    <source>
        <dbReference type="ARBA" id="ARBA00022555"/>
    </source>
</evidence>
<protein>
    <recommendedName>
        <fullName evidence="5">tRNA-binding domain-containing protein</fullName>
    </recommendedName>
</protein>
<name>A0AAV0R3P4_9ROSI</name>
<dbReference type="InterPro" id="IPR036282">
    <property type="entry name" value="Glutathione-S-Trfase_C_sf"/>
</dbReference>
<dbReference type="AlphaFoldDB" id="A0AAV0R3P4"/>
<dbReference type="Pfam" id="PF01588">
    <property type="entry name" value="tRNA_bind"/>
    <property type="match status" value="1"/>
</dbReference>
<sequence>MAANGAVSVETKRKIASALGKHFSVSPQSESLSDVGNSDVKSLYSNILKLSGKSTPLNGQDEVMKWIGFSESFPQDSKACCQALSRLDDELLVKSVLLANGLTPSEADVIVFSAIHSFVIGLPQSEKEKFLHVFRWMDYIQHKEDFGELFEKIPLEKDEFVPQVRDAPSVGKLEADLNAKKIGQNTKKAEADQTANKSEPENSKKKVQAKKESTEEKKKPTEEKKKPATTEVLEKDKELSVSLLNLQVGLIRKAWKHPSADSLLVEEIDVGEGKVRQVVSGLAKYYSPEQLTNRRVVLITNVKPGKLRDVMSEGLVNSNYTFHCHAIIFTTFCMLSKFIQHFNAISQASRPLLYA</sequence>
<dbReference type="InterPro" id="IPR002547">
    <property type="entry name" value="tRNA-bd_dom"/>
</dbReference>
<gene>
    <name evidence="6" type="ORF">LITE_LOCUS46370</name>
</gene>
<keyword evidence="7" id="KW-1185">Reference proteome</keyword>
<feature type="compositionally biased region" description="Basic and acidic residues" evidence="4">
    <location>
        <begin position="198"/>
        <end position="231"/>
    </location>
</feature>
<dbReference type="InterPro" id="IPR053836">
    <property type="entry name" value="Arc1-like_N"/>
</dbReference>
<dbReference type="Proteomes" id="UP001154282">
    <property type="component" value="Unassembled WGS sequence"/>
</dbReference>
<evidence type="ECO:0000256" key="4">
    <source>
        <dbReference type="SAM" id="MobiDB-lite"/>
    </source>
</evidence>
<comment type="caution">
    <text evidence="6">The sequence shown here is derived from an EMBL/GenBank/DDBJ whole genome shotgun (WGS) entry which is preliminary data.</text>
</comment>
<dbReference type="PANTHER" id="PTHR11586">
    <property type="entry name" value="TRNA-AMINOACYLATION COFACTOR ARC1 FAMILY MEMBER"/>
    <property type="match status" value="1"/>
</dbReference>
<organism evidence="6 7">
    <name type="scientific">Linum tenue</name>
    <dbReference type="NCBI Taxonomy" id="586396"/>
    <lineage>
        <taxon>Eukaryota</taxon>
        <taxon>Viridiplantae</taxon>
        <taxon>Streptophyta</taxon>
        <taxon>Embryophyta</taxon>
        <taxon>Tracheophyta</taxon>
        <taxon>Spermatophyta</taxon>
        <taxon>Magnoliopsida</taxon>
        <taxon>eudicotyledons</taxon>
        <taxon>Gunneridae</taxon>
        <taxon>Pentapetalae</taxon>
        <taxon>rosids</taxon>
        <taxon>fabids</taxon>
        <taxon>Malpighiales</taxon>
        <taxon>Linaceae</taxon>
        <taxon>Linum</taxon>
    </lineage>
</organism>
<dbReference type="SUPFAM" id="SSF47616">
    <property type="entry name" value="GST C-terminal domain-like"/>
    <property type="match status" value="1"/>
</dbReference>
<evidence type="ECO:0000259" key="5">
    <source>
        <dbReference type="PROSITE" id="PS50886"/>
    </source>
</evidence>
<dbReference type="Gene3D" id="2.40.50.140">
    <property type="entry name" value="Nucleic acid-binding proteins"/>
    <property type="match status" value="1"/>
</dbReference>
<dbReference type="GO" id="GO:0032991">
    <property type="term" value="C:protein-containing complex"/>
    <property type="evidence" value="ECO:0007669"/>
    <property type="project" value="UniProtKB-ARBA"/>
</dbReference>
<dbReference type="Gene3D" id="1.20.1050.130">
    <property type="match status" value="1"/>
</dbReference>
<keyword evidence="1 3" id="KW-0820">tRNA-binding</keyword>
<evidence type="ECO:0000256" key="3">
    <source>
        <dbReference type="PROSITE-ProRule" id="PRU00209"/>
    </source>
</evidence>
<dbReference type="InterPro" id="IPR051270">
    <property type="entry name" value="Tyrosine-tRNA_ligase_regulator"/>
</dbReference>
<dbReference type="EMBL" id="CAMGYJ010000010">
    <property type="protein sequence ID" value="CAI0552310.1"/>
    <property type="molecule type" value="Genomic_DNA"/>
</dbReference>
<dbReference type="GO" id="GO:0000049">
    <property type="term" value="F:tRNA binding"/>
    <property type="evidence" value="ECO:0007669"/>
    <property type="project" value="UniProtKB-UniRule"/>
</dbReference>
<dbReference type="PROSITE" id="PS50886">
    <property type="entry name" value="TRBD"/>
    <property type="match status" value="1"/>
</dbReference>
<proteinExistence type="predicted"/>
<dbReference type="PANTHER" id="PTHR11586:SF33">
    <property type="entry name" value="AMINOACYL TRNA SYNTHASE COMPLEX-INTERACTING MULTIFUNCTIONAL PROTEIN 1"/>
    <property type="match status" value="1"/>
</dbReference>
<reference evidence="6" key="1">
    <citation type="submission" date="2022-08" db="EMBL/GenBank/DDBJ databases">
        <authorList>
            <person name="Gutierrez-Valencia J."/>
        </authorList>
    </citation>
    <scope>NUCLEOTIDE SEQUENCE</scope>
</reference>
<evidence type="ECO:0000313" key="7">
    <source>
        <dbReference type="Proteomes" id="UP001154282"/>
    </source>
</evidence>
<evidence type="ECO:0000256" key="2">
    <source>
        <dbReference type="ARBA" id="ARBA00022884"/>
    </source>
</evidence>
<dbReference type="Pfam" id="PF21972">
    <property type="entry name" value="Arc1p_N_like"/>
    <property type="match status" value="1"/>
</dbReference>
<accession>A0AAV0R3P4</accession>
<dbReference type="CDD" id="cd10304">
    <property type="entry name" value="GST_C_Arc1p_N_like"/>
    <property type="match status" value="1"/>
</dbReference>
<dbReference type="InterPro" id="IPR012340">
    <property type="entry name" value="NA-bd_OB-fold"/>
</dbReference>
<dbReference type="SUPFAM" id="SSF50249">
    <property type="entry name" value="Nucleic acid-binding proteins"/>
    <property type="match status" value="1"/>
</dbReference>